<dbReference type="AlphaFoldDB" id="A0A1E4SH87"/>
<feature type="domain" description="Vacuolar sorting protein Vps3844 C-terminal" evidence="2">
    <location>
        <begin position="272"/>
        <end position="367"/>
    </location>
</feature>
<dbReference type="OrthoDB" id="5583277at2759"/>
<keyword evidence="4" id="KW-1185">Reference proteome</keyword>
<dbReference type="PANTHER" id="PTHR36853">
    <property type="entry name" value="EXPRESSED PROTEIN"/>
    <property type="match status" value="1"/>
</dbReference>
<sequence length="374" mass="41228">AVYDLSASATSDVRHVQEEEAFMYLADRFGMADEFKLGKGKKAEELIEFIDAQYAARDGNSPKTNLIVTIDGVEHPHQFLESRQPAFMVEDAHNGLAKKLPNKLAHALKYESVDLTHELKLVTSAEASGPISHFKYFNEKLLKTWEHFKSSSFNPAMLSLISDRFFIAELSQLIHLTVRKGDLSQNDFVFANLNSLLSIGKKTGFDSNTYKFSNKVLGDFLVQLSKDFDILLFVKSSEKSAPMSQELRKRSQELDDIFDLNDLSKRSAGSVCFISEEACKVSTSDCASHGVCSKIGGGCWSCLCSPSFNKTTQRTTKWAGADCSKQDISAQANLFLWTTLGLLTLLVGGLQLLYSVGSEALPGVLDAATSSKKN</sequence>
<evidence type="ECO:0000313" key="4">
    <source>
        <dbReference type="Proteomes" id="UP000094285"/>
    </source>
</evidence>
<dbReference type="STRING" id="984487.A0A1E4SH87"/>
<feature type="transmembrane region" description="Helical" evidence="1">
    <location>
        <begin position="334"/>
        <end position="354"/>
    </location>
</feature>
<dbReference type="GO" id="GO:0005783">
    <property type="term" value="C:endoplasmic reticulum"/>
    <property type="evidence" value="ECO:0007669"/>
    <property type="project" value="TreeGrafter"/>
</dbReference>
<organism evidence="3 4">
    <name type="scientific">Suhomyces tanzawaensis NRRL Y-17324</name>
    <dbReference type="NCBI Taxonomy" id="984487"/>
    <lineage>
        <taxon>Eukaryota</taxon>
        <taxon>Fungi</taxon>
        <taxon>Dikarya</taxon>
        <taxon>Ascomycota</taxon>
        <taxon>Saccharomycotina</taxon>
        <taxon>Pichiomycetes</taxon>
        <taxon>Debaryomycetaceae</taxon>
        <taxon>Suhomyces</taxon>
    </lineage>
</organism>
<reference evidence="4" key="1">
    <citation type="submission" date="2016-05" db="EMBL/GenBank/DDBJ databases">
        <title>Comparative genomics of biotechnologically important yeasts.</title>
        <authorList>
            <consortium name="DOE Joint Genome Institute"/>
            <person name="Riley R."/>
            <person name="Haridas S."/>
            <person name="Wolfe K.H."/>
            <person name="Lopes M.R."/>
            <person name="Hittinger C.T."/>
            <person name="Goker M."/>
            <person name="Salamov A."/>
            <person name="Wisecaver J."/>
            <person name="Long T.M."/>
            <person name="Aerts A.L."/>
            <person name="Barry K."/>
            <person name="Choi C."/>
            <person name="Clum A."/>
            <person name="Coughlan A.Y."/>
            <person name="Deshpande S."/>
            <person name="Douglass A.P."/>
            <person name="Hanson S.J."/>
            <person name="Klenk H.-P."/>
            <person name="Labutti K."/>
            <person name="Lapidus A."/>
            <person name="Lindquist E."/>
            <person name="Lipzen A."/>
            <person name="Meier-Kolthoff J.P."/>
            <person name="Ohm R.A."/>
            <person name="Otillar R.P."/>
            <person name="Pangilinan J."/>
            <person name="Peng Y."/>
            <person name="Rokas A."/>
            <person name="Rosa C.A."/>
            <person name="Scheuner C."/>
            <person name="Sibirny A.A."/>
            <person name="Slot J.C."/>
            <person name="Stielow J.B."/>
            <person name="Sun H."/>
            <person name="Kurtzman C.P."/>
            <person name="Blackwell M."/>
            <person name="Grigoriev I.V."/>
            <person name="Jeffries T.W."/>
        </authorList>
    </citation>
    <scope>NUCLEOTIDE SEQUENCE [LARGE SCALE GENOMIC DNA]</scope>
    <source>
        <strain evidence="4">NRRL Y-17324</strain>
    </source>
</reference>
<dbReference type="EMBL" id="KV453913">
    <property type="protein sequence ID" value="ODV78856.1"/>
    <property type="molecule type" value="Genomic_DNA"/>
</dbReference>
<protein>
    <recommendedName>
        <fullName evidence="2">Vacuolar sorting protein Vps3844 C-terminal domain-containing protein</fullName>
    </recommendedName>
</protein>
<name>A0A1E4SH87_9ASCO</name>
<dbReference type="GeneID" id="30982845"/>
<keyword evidence="1" id="KW-1133">Transmembrane helix</keyword>
<dbReference type="PANTHER" id="PTHR36853:SF1">
    <property type="entry name" value="DUF3844 DOMAIN-CONTAINING PROTEIN"/>
    <property type="match status" value="1"/>
</dbReference>
<dbReference type="InterPro" id="IPR053065">
    <property type="entry name" value="Archenteron_Induction-Rel"/>
</dbReference>
<keyword evidence="1" id="KW-0812">Transmembrane</keyword>
<evidence type="ECO:0000313" key="3">
    <source>
        <dbReference type="EMBL" id="ODV78856.1"/>
    </source>
</evidence>
<proteinExistence type="predicted"/>
<feature type="non-terminal residue" evidence="3">
    <location>
        <position position="1"/>
    </location>
</feature>
<accession>A0A1E4SH87</accession>
<dbReference type="RefSeq" id="XP_020063978.1">
    <property type="nucleotide sequence ID" value="XM_020208708.1"/>
</dbReference>
<evidence type="ECO:0000256" key="1">
    <source>
        <dbReference type="SAM" id="Phobius"/>
    </source>
</evidence>
<gene>
    <name evidence="3" type="ORF">CANTADRAFT_37194</name>
</gene>
<dbReference type="Proteomes" id="UP000094285">
    <property type="component" value="Unassembled WGS sequence"/>
</dbReference>
<evidence type="ECO:0000259" key="2">
    <source>
        <dbReference type="Pfam" id="PF12955"/>
    </source>
</evidence>
<dbReference type="InterPro" id="IPR024382">
    <property type="entry name" value="Vps3844_C"/>
</dbReference>
<keyword evidence="1" id="KW-0472">Membrane</keyword>
<dbReference type="Pfam" id="PF12955">
    <property type="entry name" value="Vps3844_C"/>
    <property type="match status" value="1"/>
</dbReference>
<feature type="non-terminal residue" evidence="3">
    <location>
        <position position="374"/>
    </location>
</feature>